<sequence>MIHLILTFIDLLLLLCFTSSRKSSIHYDVTDVLNFISDKNYEFSEWALALCFSIYNHTKYFYLCYTCII</sequence>
<dbReference type="AlphaFoldDB" id="R0MDR7"/>
<protein>
    <submittedName>
        <fullName evidence="2">Uncharacterized protein</fullName>
    </submittedName>
</protein>
<dbReference type="EMBL" id="KB909406">
    <property type="protein sequence ID" value="EOB12225.1"/>
    <property type="molecule type" value="Genomic_DNA"/>
</dbReference>
<evidence type="ECO:0000313" key="2">
    <source>
        <dbReference type="EMBL" id="EOB12225.1"/>
    </source>
</evidence>
<accession>R0MDR7</accession>
<keyword evidence="3" id="KW-1185">Reference proteome</keyword>
<gene>
    <name evidence="2" type="ORF">NBO_498g0004</name>
</gene>
<evidence type="ECO:0000256" key="1">
    <source>
        <dbReference type="SAM" id="SignalP"/>
    </source>
</evidence>
<evidence type="ECO:0000313" key="3">
    <source>
        <dbReference type="Proteomes" id="UP000016927"/>
    </source>
</evidence>
<dbReference type="VEuPathDB" id="MicrosporidiaDB:NBO_498g0004"/>
<dbReference type="Proteomes" id="UP000016927">
    <property type="component" value="Unassembled WGS sequence"/>
</dbReference>
<feature type="chain" id="PRO_5004355135" evidence="1">
    <location>
        <begin position="21"/>
        <end position="69"/>
    </location>
</feature>
<dbReference type="HOGENOM" id="CLU_2776591_0_0_1"/>
<name>R0MDR7_NOSB1</name>
<organism evidence="2 3">
    <name type="scientific">Nosema bombycis (strain CQ1 / CVCC 102059)</name>
    <name type="common">Microsporidian parasite</name>
    <name type="synonym">Pebrine of silkworm</name>
    <dbReference type="NCBI Taxonomy" id="578461"/>
    <lineage>
        <taxon>Eukaryota</taxon>
        <taxon>Fungi</taxon>
        <taxon>Fungi incertae sedis</taxon>
        <taxon>Microsporidia</taxon>
        <taxon>Nosematidae</taxon>
        <taxon>Nosema</taxon>
    </lineage>
</organism>
<reference evidence="2 3" key="1">
    <citation type="journal article" date="2013" name="BMC Genomics">
        <title>Comparative genomics of parasitic silkworm microsporidia reveal an association between genome expansion and host adaptation.</title>
        <authorList>
            <person name="Pan G."/>
            <person name="Xu J."/>
            <person name="Li T."/>
            <person name="Xia Q."/>
            <person name="Liu S.L."/>
            <person name="Zhang G."/>
            <person name="Li S."/>
            <person name="Li C."/>
            <person name="Liu H."/>
            <person name="Yang L."/>
            <person name="Liu T."/>
            <person name="Zhang X."/>
            <person name="Wu Z."/>
            <person name="Fan W."/>
            <person name="Dang X."/>
            <person name="Xiang H."/>
            <person name="Tao M."/>
            <person name="Li Y."/>
            <person name="Hu J."/>
            <person name="Li Z."/>
            <person name="Lin L."/>
            <person name="Luo J."/>
            <person name="Geng L."/>
            <person name="Wang L."/>
            <person name="Long M."/>
            <person name="Wan Y."/>
            <person name="He N."/>
            <person name="Zhang Z."/>
            <person name="Lu C."/>
            <person name="Keeling P.J."/>
            <person name="Wang J."/>
            <person name="Xiang Z."/>
            <person name="Zhou Z."/>
        </authorList>
    </citation>
    <scope>NUCLEOTIDE SEQUENCE [LARGE SCALE GENOMIC DNA]</scope>
    <source>
        <strain evidence="3">CQ1 / CVCC 102059</strain>
    </source>
</reference>
<keyword evidence="1" id="KW-0732">Signal</keyword>
<feature type="signal peptide" evidence="1">
    <location>
        <begin position="1"/>
        <end position="20"/>
    </location>
</feature>
<proteinExistence type="predicted"/>